<keyword evidence="9" id="KW-1185">Reference proteome</keyword>
<geneLocation type="plasmid" evidence="8 9">
    <name>Cy782203</name>
</geneLocation>
<dbReference type="NCBIfam" id="TIGR00675">
    <property type="entry name" value="dcm"/>
    <property type="match status" value="1"/>
</dbReference>
<dbReference type="InterPro" id="IPR001525">
    <property type="entry name" value="C5_MeTfrase"/>
</dbReference>
<dbReference type="Pfam" id="PF00145">
    <property type="entry name" value="DNA_methylase"/>
    <property type="match status" value="1"/>
</dbReference>
<dbReference type="AlphaFoldDB" id="E0UNF4"/>
<feature type="active site" evidence="6">
    <location>
        <position position="96"/>
    </location>
</feature>
<evidence type="ECO:0000256" key="5">
    <source>
        <dbReference type="ARBA" id="ARBA00022747"/>
    </source>
</evidence>
<dbReference type="Gene3D" id="3.90.120.10">
    <property type="entry name" value="DNA Methylase, subunit A, domain 2"/>
    <property type="match status" value="1"/>
</dbReference>
<dbReference type="GO" id="GO:0032259">
    <property type="term" value="P:methylation"/>
    <property type="evidence" value="ECO:0007669"/>
    <property type="project" value="UniProtKB-KW"/>
</dbReference>
<dbReference type="PANTHER" id="PTHR46098:SF1">
    <property type="entry name" value="TRNA (CYTOSINE(38)-C(5))-METHYLTRANSFERASE"/>
    <property type="match status" value="1"/>
</dbReference>
<dbReference type="Gene3D" id="3.40.50.150">
    <property type="entry name" value="Vaccinia Virus protein VP39"/>
    <property type="match status" value="1"/>
</dbReference>
<evidence type="ECO:0000313" key="9">
    <source>
        <dbReference type="Proteomes" id="UP000008206"/>
    </source>
</evidence>
<keyword evidence="2 6" id="KW-0489">Methyltransferase</keyword>
<dbReference type="REBASE" id="27829">
    <property type="entry name" value="M.Csp7822ORF6833P"/>
</dbReference>
<evidence type="ECO:0000256" key="3">
    <source>
        <dbReference type="ARBA" id="ARBA00022679"/>
    </source>
</evidence>
<evidence type="ECO:0000256" key="4">
    <source>
        <dbReference type="ARBA" id="ARBA00022691"/>
    </source>
</evidence>
<gene>
    <name evidence="8" type="ordered locus">Cyan7822_6833</name>
</gene>
<dbReference type="GO" id="GO:0003886">
    <property type="term" value="F:DNA (cytosine-5-)-methyltransferase activity"/>
    <property type="evidence" value="ECO:0007669"/>
    <property type="project" value="UniProtKB-EC"/>
</dbReference>
<accession>E0UNF4</accession>
<dbReference type="InterPro" id="IPR029063">
    <property type="entry name" value="SAM-dependent_MTases_sf"/>
</dbReference>
<evidence type="ECO:0000313" key="8">
    <source>
        <dbReference type="EMBL" id="ADN18484.1"/>
    </source>
</evidence>
<dbReference type="HOGENOM" id="CLU_424367_0_0_3"/>
<keyword evidence="3 6" id="KW-0808">Transferase</keyword>
<dbReference type="PROSITE" id="PS51679">
    <property type="entry name" value="SAM_MT_C5"/>
    <property type="match status" value="1"/>
</dbReference>
<reference evidence="9" key="1">
    <citation type="journal article" date="2011" name="MBio">
        <title>Novel metabolic attributes of the genus Cyanothece, comprising a group of unicellular nitrogen-fixing Cyanobacteria.</title>
        <authorList>
            <person name="Bandyopadhyay A."/>
            <person name="Elvitigala T."/>
            <person name="Welsh E."/>
            <person name="Stockel J."/>
            <person name="Liberton M."/>
            <person name="Min H."/>
            <person name="Sherman L.A."/>
            <person name="Pakrasi H.B."/>
        </authorList>
    </citation>
    <scope>NUCLEOTIDE SEQUENCE [LARGE SCALE GENOMIC DNA]</scope>
    <source>
        <strain evidence="9">PCC 7822</strain>
        <plasmid evidence="9">Cy782203</plasmid>
    </source>
</reference>
<dbReference type="RefSeq" id="WP_013325610.1">
    <property type="nucleotide sequence ID" value="NC_014502.1"/>
</dbReference>
<sequence length="645" mass="72585">MATRKFGQYKPIVDKDNTPTIGTLFSGGGLFDVGAMLAGIKPVWGVEFDPNSPSLSSAIAECYEKNLGRHLIKKPVQDVDFSSLVPPDFLHCSPPCQKFSLSNPQRGETDNDLELALTTRRAIETLKPQVFTLENVVPYAKSLSFQTIKETLEKLGYQYRELILDAADFGVPQCRKRFFLVATNNLIPLELTLPKKLSITWFEATVDLIDDLPESTLAAWQWQRLPFDVVQEFKNEADTAYLIERSGARNDRPLHLRTANQPAWTIKAGLGSDGKGGNRLDPINLYVKGKILRPTPRFLARIMSVPDWYELPTAMSIATTILGNGVCPLVAQQLLTALIPYLEKEKLPMSDPPVNEPNSLEIVSDEYLSADEEKELLRLERVVERSFYEAGSALRKIRALRLYRARFNSFEEYTQERFGFTRRQPYYLIEAANVVDNLKSECEPLVHILPSSERQVRPLTKLNATEQRSVWNDAVSRAQGKVPSGRIVTEALEALKQRVREKSLAPFPYNEGDVCKILVKGNPDLKGKGGHWGVIVAINNFSADIQLADGIYLAKEENLEELPYTPELREKAKIISDRLYRLSQHELEDSSKAFIAELGAEPRVILSDLEEQILNLIEKNVNLLDDAKTVAIMDSLEGKKSVLKE</sequence>
<keyword evidence="4 6" id="KW-0949">S-adenosyl-L-methionine</keyword>
<protein>
    <recommendedName>
        <fullName evidence="1">DNA (cytosine-5-)-methyltransferase</fullName>
        <ecNumber evidence="1">2.1.1.37</ecNumber>
    </recommendedName>
</protein>
<dbReference type="EC" id="2.1.1.37" evidence="1"/>
<dbReference type="GO" id="GO:0009307">
    <property type="term" value="P:DNA restriction-modification system"/>
    <property type="evidence" value="ECO:0007669"/>
    <property type="project" value="UniProtKB-KW"/>
</dbReference>
<dbReference type="InterPro" id="IPR050750">
    <property type="entry name" value="C5-MTase"/>
</dbReference>
<dbReference type="Proteomes" id="UP000008206">
    <property type="component" value="Plasmid Cy782203"/>
</dbReference>
<evidence type="ECO:0000256" key="1">
    <source>
        <dbReference type="ARBA" id="ARBA00011975"/>
    </source>
</evidence>
<dbReference type="OrthoDB" id="505288at2"/>
<dbReference type="SUPFAM" id="SSF53335">
    <property type="entry name" value="S-adenosyl-L-methionine-dependent methyltransferases"/>
    <property type="match status" value="1"/>
</dbReference>
<evidence type="ECO:0000256" key="7">
    <source>
        <dbReference type="RuleBase" id="RU000416"/>
    </source>
</evidence>
<dbReference type="PANTHER" id="PTHR46098">
    <property type="entry name" value="TRNA (CYTOSINE(38)-C(5))-METHYLTRANSFERASE"/>
    <property type="match status" value="1"/>
</dbReference>
<organism evidence="8 9">
    <name type="scientific">Gloeothece verrucosa (strain PCC 7822)</name>
    <name type="common">Cyanothece sp. (strain PCC 7822)</name>
    <dbReference type="NCBI Taxonomy" id="497965"/>
    <lineage>
        <taxon>Bacteria</taxon>
        <taxon>Bacillati</taxon>
        <taxon>Cyanobacteriota</taxon>
        <taxon>Cyanophyceae</taxon>
        <taxon>Oscillatoriophycideae</taxon>
        <taxon>Chroococcales</taxon>
        <taxon>Aphanothecaceae</taxon>
        <taxon>Gloeothece</taxon>
        <taxon>Gloeothece verrucosa</taxon>
    </lineage>
</organism>
<keyword evidence="5" id="KW-0680">Restriction system</keyword>
<name>E0UNF4_GLOV7</name>
<dbReference type="PRINTS" id="PR00105">
    <property type="entry name" value="C5METTRFRASE"/>
</dbReference>
<evidence type="ECO:0000256" key="6">
    <source>
        <dbReference type="PROSITE-ProRule" id="PRU01016"/>
    </source>
</evidence>
<keyword evidence="8" id="KW-0614">Plasmid</keyword>
<comment type="similarity">
    <text evidence="6 7">Belongs to the class I-like SAM-binding methyltransferase superfamily. C5-methyltransferase family.</text>
</comment>
<dbReference type="EMBL" id="CP002201">
    <property type="protein sequence ID" value="ADN18484.1"/>
    <property type="molecule type" value="Genomic_DNA"/>
</dbReference>
<evidence type="ECO:0000256" key="2">
    <source>
        <dbReference type="ARBA" id="ARBA00022603"/>
    </source>
</evidence>
<proteinExistence type="inferred from homology"/>
<dbReference type="KEGG" id="cyj:Cyan7822_6833"/>